<dbReference type="InterPro" id="IPR014729">
    <property type="entry name" value="Rossmann-like_a/b/a_fold"/>
</dbReference>
<comment type="similarity">
    <text evidence="1">Belongs to the PAPS reductase family. CysH subfamily.</text>
</comment>
<proteinExistence type="inferred from homology"/>
<reference evidence="4 5" key="1">
    <citation type="submission" date="2024-05" db="EMBL/GenBank/DDBJ databases">
        <authorList>
            <person name="Duchaud E."/>
        </authorList>
    </citation>
    <scope>NUCLEOTIDE SEQUENCE [LARGE SCALE GENOMIC DNA]</scope>
    <source>
        <strain evidence="4">Ena-SAMPLE-TAB-13-05-2024-13:56:06:370-140308</strain>
    </source>
</reference>
<dbReference type="PANTHER" id="PTHR46509:SF1">
    <property type="entry name" value="PHOSPHOADENOSINE PHOSPHOSULFATE REDUCTASE"/>
    <property type="match status" value="1"/>
</dbReference>
<comment type="pathway">
    <text evidence="2">Sulfur metabolism; hydrogen sulfide biosynthesis; sulfite from sulfate.</text>
</comment>
<evidence type="ECO:0000313" key="4">
    <source>
        <dbReference type="EMBL" id="CAL2102058.1"/>
    </source>
</evidence>
<gene>
    <name evidence="4" type="ORF">T190423A01A_10621</name>
</gene>
<sequence>MRLEKQLNIEELNKGLEKLAPKEIVEWAFDLQQRTILTTNFRPYEAVILHAVTQVNSATKVVWCDTGYNTPQTYKHAEEVIEKLDLNVQLYVPKQTVAHRNQTLGLPTIDDPKHSIFTEQVKLEPFKRAMEEHQPEVWFTNLRKGQTAFRDNIGILSYSKDGILKVSPFYHWSDADLDTYLEEHQLPNEFKYFDPTKVESNRECGLHI</sequence>
<dbReference type="Pfam" id="PF01507">
    <property type="entry name" value="PAPS_reduct"/>
    <property type="match status" value="1"/>
</dbReference>
<accession>A0ABP1F193</accession>
<evidence type="ECO:0000256" key="2">
    <source>
        <dbReference type="ARBA" id="ARBA00024327"/>
    </source>
</evidence>
<name>A0ABP1F193_9FLAO</name>
<dbReference type="RefSeq" id="WP_348714573.1">
    <property type="nucleotide sequence ID" value="NZ_CAXJIO010000010.1"/>
</dbReference>
<comment type="caution">
    <text evidence="4">The sequence shown here is derived from an EMBL/GenBank/DDBJ whole genome shotgun (WGS) entry which is preliminary data.</text>
</comment>
<feature type="domain" description="Phosphoadenosine phosphosulphate reductase" evidence="3">
    <location>
        <begin position="44"/>
        <end position="187"/>
    </location>
</feature>
<dbReference type="PANTHER" id="PTHR46509">
    <property type="entry name" value="PHOSPHOADENOSINE PHOSPHOSULFATE REDUCTASE"/>
    <property type="match status" value="1"/>
</dbReference>
<organism evidence="4 5">
    <name type="scientific">Tenacibaculum polynesiense</name>
    <dbReference type="NCBI Taxonomy" id="3137857"/>
    <lineage>
        <taxon>Bacteria</taxon>
        <taxon>Pseudomonadati</taxon>
        <taxon>Bacteroidota</taxon>
        <taxon>Flavobacteriia</taxon>
        <taxon>Flavobacteriales</taxon>
        <taxon>Flavobacteriaceae</taxon>
        <taxon>Tenacibaculum</taxon>
    </lineage>
</organism>
<dbReference type="SUPFAM" id="SSF52402">
    <property type="entry name" value="Adenine nucleotide alpha hydrolases-like"/>
    <property type="match status" value="1"/>
</dbReference>
<dbReference type="InterPro" id="IPR002500">
    <property type="entry name" value="PAPS_reduct_dom"/>
</dbReference>
<dbReference type="EMBL" id="CAXJIO010000010">
    <property type="protein sequence ID" value="CAL2102058.1"/>
    <property type="molecule type" value="Genomic_DNA"/>
</dbReference>
<keyword evidence="5" id="KW-1185">Reference proteome</keyword>
<dbReference type="Gene3D" id="3.40.50.620">
    <property type="entry name" value="HUPs"/>
    <property type="match status" value="1"/>
</dbReference>
<evidence type="ECO:0000256" key="1">
    <source>
        <dbReference type="ARBA" id="ARBA00009732"/>
    </source>
</evidence>
<evidence type="ECO:0000259" key="3">
    <source>
        <dbReference type="Pfam" id="PF01507"/>
    </source>
</evidence>
<evidence type="ECO:0000313" key="5">
    <source>
        <dbReference type="Proteomes" id="UP001497527"/>
    </source>
</evidence>
<dbReference type="Proteomes" id="UP001497527">
    <property type="component" value="Unassembled WGS sequence"/>
</dbReference>
<protein>
    <submittedName>
        <fullName evidence="4">Phosphoadenylylsulfate reductase</fullName>
    </submittedName>
</protein>